<proteinExistence type="predicted"/>
<dbReference type="RefSeq" id="WP_004503046.1">
    <property type="nucleotide sequence ID" value="NZ_AHNU02000039.1"/>
</dbReference>
<accession>M6QP78</accession>
<dbReference type="AlphaFoldDB" id="M6QP78"/>
<organism evidence="1 2">
    <name type="scientific">Leptospira weilii str. UI 13098</name>
    <dbReference type="NCBI Taxonomy" id="1088542"/>
    <lineage>
        <taxon>Bacteria</taxon>
        <taxon>Pseudomonadati</taxon>
        <taxon>Spirochaetota</taxon>
        <taxon>Spirochaetia</taxon>
        <taxon>Leptospirales</taxon>
        <taxon>Leptospiraceae</taxon>
        <taxon>Leptospira</taxon>
    </lineage>
</organism>
<keyword evidence="2" id="KW-1185">Reference proteome</keyword>
<reference evidence="1 2" key="1">
    <citation type="submission" date="2013-01" db="EMBL/GenBank/DDBJ databases">
        <authorList>
            <person name="Harkins D.M."/>
            <person name="Durkin A.S."/>
            <person name="Brinkac L.M."/>
            <person name="Haft D.H."/>
            <person name="Selengut J.D."/>
            <person name="Sanka R."/>
            <person name="DePew J."/>
            <person name="Purushe J."/>
            <person name="Chanthongthip A."/>
            <person name="Lattana O."/>
            <person name="Phetsouvanh R."/>
            <person name="Newton P.N."/>
            <person name="Vinetz J.M."/>
            <person name="Sutton G.G."/>
            <person name="Nierman W.C."/>
            <person name="Fouts D.E."/>
        </authorList>
    </citation>
    <scope>NUCLEOTIDE SEQUENCE [LARGE SCALE GENOMIC DNA]</scope>
    <source>
        <strain evidence="1 2">UI 13098</strain>
    </source>
</reference>
<comment type="caution">
    <text evidence="1">The sequence shown here is derived from an EMBL/GenBank/DDBJ whole genome shotgun (WGS) entry which is preliminary data.</text>
</comment>
<dbReference type="Proteomes" id="UP000012118">
    <property type="component" value="Unassembled WGS sequence"/>
</dbReference>
<gene>
    <name evidence="1" type="ORF">LEP1GSC108_2428</name>
</gene>
<dbReference type="EMBL" id="AHNU02000039">
    <property type="protein sequence ID" value="EMN90677.1"/>
    <property type="molecule type" value="Genomic_DNA"/>
</dbReference>
<name>M6QP78_9LEPT</name>
<protein>
    <recommendedName>
        <fullName evidence="3">DegT/DnrJ/EryC1/StrS aminotransferase family protein</fullName>
    </recommendedName>
</protein>
<evidence type="ECO:0000313" key="2">
    <source>
        <dbReference type="Proteomes" id="UP000012118"/>
    </source>
</evidence>
<sequence length="346" mass="40986">MISYIGGDFDSSSSTAYELDSSLSYELYFPQKINGKYKYYFETGIDSLSQIIIYICDRKNSTPIRLCFPAHYCMETILRLKNKLEDRIPFSVVHYASFEELKIVNNCTNILLLSHFNKYLETANEVIDQYKKVGWVVVEDFVQAPFDISKTAGDYSFNSLRKIADIEVSVCYMPSTHIEASQEQSPYYKIKKEAANIKNSFLKKGNKEIEEVYLNFFKKAELSLWNKEVFLAQEQEVSRLLRINWEEFLLKRIENYTFLESKVRGINQVQLLPGKYMYLIIRAPNRDKLKEYFFSKNIFTAIHWPDSFDAIKLELLSLHIDQRYNKKNMEYMYLLLEKFYNEETFL</sequence>
<evidence type="ECO:0000313" key="1">
    <source>
        <dbReference type="EMBL" id="EMN90677.1"/>
    </source>
</evidence>
<evidence type="ECO:0008006" key="3">
    <source>
        <dbReference type="Google" id="ProtNLM"/>
    </source>
</evidence>